<organism evidence="1">
    <name type="scientific">bioreactor metagenome</name>
    <dbReference type="NCBI Taxonomy" id="1076179"/>
    <lineage>
        <taxon>unclassified sequences</taxon>
        <taxon>metagenomes</taxon>
        <taxon>ecological metagenomes</taxon>
    </lineage>
</organism>
<proteinExistence type="predicted"/>
<protein>
    <submittedName>
        <fullName evidence="1">Uncharacterized protein</fullName>
    </submittedName>
</protein>
<dbReference type="AlphaFoldDB" id="A0A644ZTD4"/>
<evidence type="ECO:0000313" key="1">
    <source>
        <dbReference type="EMBL" id="MPM41903.1"/>
    </source>
</evidence>
<reference evidence="1" key="1">
    <citation type="submission" date="2019-08" db="EMBL/GenBank/DDBJ databases">
        <authorList>
            <person name="Kucharzyk K."/>
            <person name="Murdoch R.W."/>
            <person name="Higgins S."/>
            <person name="Loffler F."/>
        </authorList>
    </citation>
    <scope>NUCLEOTIDE SEQUENCE</scope>
</reference>
<dbReference type="EMBL" id="VSSQ01009531">
    <property type="protein sequence ID" value="MPM41903.1"/>
    <property type="molecule type" value="Genomic_DNA"/>
</dbReference>
<comment type="caution">
    <text evidence="1">The sequence shown here is derived from an EMBL/GenBank/DDBJ whole genome shotgun (WGS) entry which is preliminary data.</text>
</comment>
<name>A0A644ZTD4_9ZZZZ</name>
<gene>
    <name evidence="1" type="ORF">SDC9_88563</name>
</gene>
<sequence length="80" mass="9419">MKRKRFIKLLMAEGIQRNEANEIAKKNDIPYSDRFEIWQIKSRINIRCYADDMIDAMTYALATIQVLTAKMSRFKSSAKE</sequence>
<accession>A0A644ZTD4</accession>